<keyword evidence="3" id="KW-1185">Reference proteome</keyword>
<dbReference type="EMBL" id="MU864606">
    <property type="protein sequence ID" value="KAK4182828.1"/>
    <property type="molecule type" value="Genomic_DNA"/>
</dbReference>
<proteinExistence type="predicted"/>
<feature type="non-terminal residue" evidence="2">
    <location>
        <position position="476"/>
    </location>
</feature>
<feature type="non-terminal residue" evidence="2">
    <location>
        <position position="1"/>
    </location>
</feature>
<evidence type="ECO:0000313" key="2">
    <source>
        <dbReference type="EMBL" id="KAK4182828.1"/>
    </source>
</evidence>
<evidence type="ECO:0000259" key="1">
    <source>
        <dbReference type="Pfam" id="PF24476"/>
    </source>
</evidence>
<evidence type="ECO:0000313" key="3">
    <source>
        <dbReference type="Proteomes" id="UP001302126"/>
    </source>
</evidence>
<accession>A0AAN7AD56</accession>
<gene>
    <name evidence="2" type="ORF">QBC35DRAFT_349749</name>
</gene>
<dbReference type="AlphaFoldDB" id="A0AAN7AD56"/>
<dbReference type="InterPro" id="IPR056002">
    <property type="entry name" value="DUF7580"/>
</dbReference>
<name>A0AAN7AD56_9PEZI</name>
<organism evidence="2 3">
    <name type="scientific">Podospora australis</name>
    <dbReference type="NCBI Taxonomy" id="1536484"/>
    <lineage>
        <taxon>Eukaryota</taxon>
        <taxon>Fungi</taxon>
        <taxon>Dikarya</taxon>
        <taxon>Ascomycota</taxon>
        <taxon>Pezizomycotina</taxon>
        <taxon>Sordariomycetes</taxon>
        <taxon>Sordariomycetidae</taxon>
        <taxon>Sordariales</taxon>
        <taxon>Podosporaceae</taxon>
        <taxon>Podospora</taxon>
    </lineage>
</organism>
<protein>
    <recommendedName>
        <fullName evidence="1">DUF7580 domain-containing protein</fullName>
    </recommendedName>
</protein>
<feature type="domain" description="DUF7580" evidence="1">
    <location>
        <begin position="13"/>
        <end position="346"/>
    </location>
</feature>
<reference evidence="2" key="2">
    <citation type="submission" date="2023-05" db="EMBL/GenBank/DDBJ databases">
        <authorList>
            <consortium name="Lawrence Berkeley National Laboratory"/>
            <person name="Steindorff A."/>
            <person name="Hensen N."/>
            <person name="Bonometti L."/>
            <person name="Westerberg I."/>
            <person name="Brannstrom I.O."/>
            <person name="Guillou S."/>
            <person name="Cros-Aarteil S."/>
            <person name="Calhoun S."/>
            <person name="Haridas S."/>
            <person name="Kuo A."/>
            <person name="Mondo S."/>
            <person name="Pangilinan J."/>
            <person name="Riley R."/>
            <person name="Labutti K."/>
            <person name="Andreopoulos B."/>
            <person name="Lipzen A."/>
            <person name="Chen C."/>
            <person name="Yanf M."/>
            <person name="Daum C."/>
            <person name="Ng V."/>
            <person name="Clum A."/>
            <person name="Ohm R."/>
            <person name="Martin F."/>
            <person name="Silar P."/>
            <person name="Natvig D."/>
            <person name="Lalanne C."/>
            <person name="Gautier V."/>
            <person name="Ament-Velasquez S.L."/>
            <person name="Kruys A."/>
            <person name="Hutchinson M.I."/>
            <person name="Powell A.J."/>
            <person name="Barry K."/>
            <person name="Miller A.N."/>
            <person name="Grigoriev I.V."/>
            <person name="Debuchy R."/>
            <person name="Gladieux P."/>
            <person name="Thoren M.H."/>
            <person name="Johannesson H."/>
        </authorList>
    </citation>
    <scope>NUCLEOTIDE SEQUENCE</scope>
    <source>
        <strain evidence="2">PSN309</strain>
    </source>
</reference>
<reference evidence="2" key="1">
    <citation type="journal article" date="2023" name="Mol. Phylogenet. Evol.">
        <title>Genome-scale phylogeny and comparative genomics of the fungal order Sordariales.</title>
        <authorList>
            <person name="Hensen N."/>
            <person name="Bonometti L."/>
            <person name="Westerberg I."/>
            <person name="Brannstrom I.O."/>
            <person name="Guillou S."/>
            <person name="Cros-Aarteil S."/>
            <person name="Calhoun S."/>
            <person name="Haridas S."/>
            <person name="Kuo A."/>
            <person name="Mondo S."/>
            <person name="Pangilinan J."/>
            <person name="Riley R."/>
            <person name="LaButti K."/>
            <person name="Andreopoulos B."/>
            <person name="Lipzen A."/>
            <person name="Chen C."/>
            <person name="Yan M."/>
            <person name="Daum C."/>
            <person name="Ng V."/>
            <person name="Clum A."/>
            <person name="Steindorff A."/>
            <person name="Ohm R.A."/>
            <person name="Martin F."/>
            <person name="Silar P."/>
            <person name="Natvig D.O."/>
            <person name="Lalanne C."/>
            <person name="Gautier V."/>
            <person name="Ament-Velasquez S.L."/>
            <person name="Kruys A."/>
            <person name="Hutchinson M.I."/>
            <person name="Powell A.J."/>
            <person name="Barry K."/>
            <person name="Miller A.N."/>
            <person name="Grigoriev I.V."/>
            <person name="Debuchy R."/>
            <person name="Gladieux P."/>
            <person name="Hiltunen Thoren M."/>
            <person name="Johannesson H."/>
        </authorList>
    </citation>
    <scope>NUCLEOTIDE SEQUENCE</scope>
    <source>
        <strain evidence="2">PSN309</strain>
    </source>
</reference>
<sequence>QIQTKKNMDVSGYAKHARTLYDVLAPYTQCSCTIPGKDETDRHRARLRLKPVYELGHGGCVPFNMIFSILPNPLRSQDYQWQDTQILLPTTIKEVHWEESQRQQSLPEDLDSEQVESLCEVLAGNCGTTLSFFAEKDRLRVLYDPVGLKHRRGLHPSSGLHLGQILDRFDMRHGMRVVLAYTLAKAVWYYYDSEWMTLSIGNRNANFMAEAADDGTAYFCKPYLCADFTPIDNKTPEYRPVVGLRHRYPRVFALGIMLFEIAIGRQLDVQGRPDDWTPRQGMISSRFCCFRDDCEYPWYKLAVKNCLDPGLFRDAPYNTKKGQKPSENLARRRAILHDQVVSPLRRLVEGTGWNTEFQEIEDTALTPKGRTTILSASDLHDILPTKSTNEDITPSPILKRQRDEWVDQTTKLNRILQKEPTKRLRISPVRIAVLDTGYDDSVPTFDEPNRPKRIKKWRDFVSHGSTTQCPGTSTHL</sequence>
<dbReference type="PANTHER" id="PTHR35186:SF4">
    <property type="entry name" value="PRION-INHIBITION AND PROPAGATION HELO DOMAIN-CONTAINING PROTEIN"/>
    <property type="match status" value="1"/>
</dbReference>
<dbReference type="PANTHER" id="PTHR35186">
    <property type="entry name" value="ANK_REP_REGION DOMAIN-CONTAINING PROTEIN"/>
    <property type="match status" value="1"/>
</dbReference>
<comment type="caution">
    <text evidence="2">The sequence shown here is derived from an EMBL/GenBank/DDBJ whole genome shotgun (WGS) entry which is preliminary data.</text>
</comment>
<dbReference type="Pfam" id="PF24476">
    <property type="entry name" value="DUF7580"/>
    <property type="match status" value="1"/>
</dbReference>
<dbReference type="Proteomes" id="UP001302126">
    <property type="component" value="Unassembled WGS sequence"/>
</dbReference>